<dbReference type="Gene3D" id="3.40.630.30">
    <property type="match status" value="1"/>
</dbReference>
<accession>A0A4R3I380</accession>
<name>A0A4R3I380_9GAMM</name>
<dbReference type="PANTHER" id="PTHR43233">
    <property type="entry name" value="FAMILY N-ACETYLTRANSFERASE, PUTATIVE (AFU_ORTHOLOGUE AFUA_6G03350)-RELATED"/>
    <property type="match status" value="1"/>
</dbReference>
<evidence type="ECO:0000313" key="2">
    <source>
        <dbReference type="EMBL" id="TCS40140.1"/>
    </source>
</evidence>
<keyword evidence="2" id="KW-0687">Ribonucleoprotein</keyword>
<evidence type="ECO:0000313" key="3">
    <source>
        <dbReference type="Proteomes" id="UP000295793"/>
    </source>
</evidence>
<feature type="domain" description="N-acetyltransferase" evidence="1">
    <location>
        <begin position="9"/>
        <end position="142"/>
    </location>
</feature>
<dbReference type="GO" id="GO:0005840">
    <property type="term" value="C:ribosome"/>
    <property type="evidence" value="ECO:0007669"/>
    <property type="project" value="UniProtKB-KW"/>
</dbReference>
<dbReference type="EMBL" id="SLZR01000010">
    <property type="protein sequence ID" value="TCS40140.1"/>
    <property type="molecule type" value="Genomic_DNA"/>
</dbReference>
<keyword evidence="3" id="KW-1185">Reference proteome</keyword>
<dbReference type="Proteomes" id="UP000295793">
    <property type="component" value="Unassembled WGS sequence"/>
</dbReference>
<dbReference type="PROSITE" id="PS51186">
    <property type="entry name" value="GNAT"/>
    <property type="match status" value="1"/>
</dbReference>
<keyword evidence="2" id="KW-0689">Ribosomal protein</keyword>
<dbReference type="InterPro" id="IPR000182">
    <property type="entry name" value="GNAT_dom"/>
</dbReference>
<sequence length="149" mass="16865">MSPAIEQQIEISSDKIQLDITLIHQFLSNSYWAKGIDLARVEKSIENSLCVGVYLGKQQIGFARLITDYTTFGYLADVFVLPEYRGRGVAKQMIDWLLNQPEVQQLRRIVLATQDAHALYRPFGFSALGDDDVKKFMQLRPTNGAVNRG</sequence>
<dbReference type="Pfam" id="PF00583">
    <property type="entry name" value="Acetyltransf_1"/>
    <property type="match status" value="1"/>
</dbReference>
<dbReference type="CDD" id="cd04301">
    <property type="entry name" value="NAT_SF"/>
    <property type="match status" value="1"/>
</dbReference>
<comment type="caution">
    <text evidence="2">The sequence shown here is derived from an EMBL/GenBank/DDBJ whole genome shotgun (WGS) entry which is preliminary data.</text>
</comment>
<reference evidence="2 3" key="1">
    <citation type="submission" date="2019-03" db="EMBL/GenBank/DDBJ databases">
        <title>Genomic Encyclopedia of Archaeal and Bacterial Type Strains, Phase II (KMG-II): from individual species to whole genera.</title>
        <authorList>
            <person name="Goeker M."/>
        </authorList>
    </citation>
    <scope>NUCLEOTIDE SEQUENCE [LARGE SCALE GENOMIC DNA]</scope>
    <source>
        <strain evidence="2 3">DSM 15388</strain>
    </source>
</reference>
<evidence type="ECO:0000259" key="1">
    <source>
        <dbReference type="PROSITE" id="PS51186"/>
    </source>
</evidence>
<dbReference type="AlphaFoldDB" id="A0A4R3I380"/>
<dbReference type="RefSeq" id="WP_243645827.1">
    <property type="nucleotide sequence ID" value="NZ_SLZR01000010.1"/>
</dbReference>
<protein>
    <submittedName>
        <fullName evidence="2">Ribosomal protein S18 acetylase RimI-like enzyme</fullName>
    </submittedName>
</protein>
<proteinExistence type="predicted"/>
<dbReference type="PANTHER" id="PTHR43233:SF1">
    <property type="entry name" value="FAMILY N-ACETYLTRANSFERASE, PUTATIVE (AFU_ORTHOLOGUE AFUA_6G03350)-RELATED"/>
    <property type="match status" value="1"/>
</dbReference>
<dbReference type="GO" id="GO:0016747">
    <property type="term" value="F:acyltransferase activity, transferring groups other than amino-acyl groups"/>
    <property type="evidence" value="ECO:0007669"/>
    <property type="project" value="InterPro"/>
</dbReference>
<dbReference type="InterPro" id="IPR053144">
    <property type="entry name" value="Acetyltransferase_Butenolide"/>
</dbReference>
<dbReference type="SUPFAM" id="SSF55729">
    <property type="entry name" value="Acyl-CoA N-acyltransferases (Nat)"/>
    <property type="match status" value="1"/>
</dbReference>
<dbReference type="InterPro" id="IPR016181">
    <property type="entry name" value="Acyl_CoA_acyltransferase"/>
</dbReference>
<organism evidence="2 3">
    <name type="scientific">Reinekea marinisedimentorum</name>
    <dbReference type="NCBI Taxonomy" id="230495"/>
    <lineage>
        <taxon>Bacteria</taxon>
        <taxon>Pseudomonadati</taxon>
        <taxon>Pseudomonadota</taxon>
        <taxon>Gammaproteobacteria</taxon>
        <taxon>Oceanospirillales</taxon>
        <taxon>Saccharospirillaceae</taxon>
        <taxon>Reinekea</taxon>
    </lineage>
</organism>
<gene>
    <name evidence="2" type="ORF">BCF53_11058</name>
</gene>